<evidence type="ECO:0000313" key="3">
    <source>
        <dbReference type="RefSeq" id="XP_019629617.1"/>
    </source>
</evidence>
<dbReference type="GeneID" id="109473907"/>
<dbReference type="Pfam" id="PF04749">
    <property type="entry name" value="PLAC8"/>
    <property type="match status" value="1"/>
</dbReference>
<accession>A0A6P4ZEU5</accession>
<reference evidence="3" key="1">
    <citation type="submission" date="2025-08" db="UniProtKB">
        <authorList>
            <consortium name="RefSeq"/>
        </authorList>
    </citation>
    <scope>IDENTIFICATION</scope>
    <source>
        <tissue evidence="3">Gonad</tissue>
    </source>
</reference>
<organism evidence="2 3">
    <name type="scientific">Branchiostoma belcheri</name>
    <name type="common">Amphioxus</name>
    <dbReference type="NCBI Taxonomy" id="7741"/>
    <lineage>
        <taxon>Eukaryota</taxon>
        <taxon>Metazoa</taxon>
        <taxon>Chordata</taxon>
        <taxon>Cephalochordata</taxon>
        <taxon>Leptocardii</taxon>
        <taxon>Amphioxiformes</taxon>
        <taxon>Branchiostomatidae</taxon>
        <taxon>Branchiostoma</taxon>
    </lineage>
</organism>
<dbReference type="PANTHER" id="PTHR15907">
    <property type="entry name" value="DUF614 FAMILY PROTEIN-RELATED"/>
    <property type="match status" value="1"/>
</dbReference>
<protein>
    <submittedName>
        <fullName evidence="3">Cell number regulator 10-like</fullName>
    </submittedName>
</protein>
<keyword evidence="2" id="KW-1185">Reference proteome</keyword>
<dbReference type="Proteomes" id="UP000515135">
    <property type="component" value="Unplaced"/>
</dbReference>
<dbReference type="NCBIfam" id="TIGR01571">
    <property type="entry name" value="A_thal_Cys_rich"/>
    <property type="match status" value="1"/>
</dbReference>
<dbReference type="OrthoDB" id="1045822at2759"/>
<dbReference type="InterPro" id="IPR006461">
    <property type="entry name" value="PLAC_motif_containing"/>
</dbReference>
<comment type="similarity">
    <text evidence="1">Belongs to the cornifelin family.</text>
</comment>
<evidence type="ECO:0000256" key="1">
    <source>
        <dbReference type="ARBA" id="ARBA00009024"/>
    </source>
</evidence>
<dbReference type="KEGG" id="bbel:109473907"/>
<sequence length="126" mass="13623">MGDASQALALSGKSNWKVDMFSCFDNIGLCALTFCCPCVTAGKNAEAVGEDCLKYGLYSVLGPVGMYSMAYTRTKIAEREGLPADFVTNLLIYGTVPCCALMQEAQQMESVKVPQPAQAQEEMTRE</sequence>
<name>A0A6P4ZEU5_BRABE</name>
<gene>
    <name evidence="3" type="primary">LOC109473907</name>
</gene>
<proteinExistence type="inferred from homology"/>
<dbReference type="AlphaFoldDB" id="A0A6P4ZEU5"/>
<evidence type="ECO:0000313" key="2">
    <source>
        <dbReference type="Proteomes" id="UP000515135"/>
    </source>
</evidence>
<dbReference type="RefSeq" id="XP_019629617.1">
    <property type="nucleotide sequence ID" value="XM_019774058.1"/>
</dbReference>